<evidence type="ECO:0000313" key="2">
    <source>
        <dbReference type="EMBL" id="SCZ92412.1"/>
    </source>
</evidence>
<sequence>MPYFRLSKTAAANEKLLNATDFHDKNLYLKSPAIAWNEARLVGEGDPPEWGMEYLCAPQLLPALPAKSSKSTTSDCDEEEPLESPQVGLPHD</sequence>
<dbReference type="Proteomes" id="UP000249723">
    <property type="component" value="Unassembled WGS sequence"/>
</dbReference>
<accession>A0A2X0KFW4</accession>
<protein>
    <submittedName>
        <fullName evidence="2">BZ3500_MvSof-1268-A1-R1_Chr5-2g07839 protein</fullName>
    </submittedName>
</protein>
<reference evidence="3" key="1">
    <citation type="submission" date="2016-10" db="EMBL/GenBank/DDBJ databases">
        <authorList>
            <person name="Jeantristanb JTB J.-T."/>
            <person name="Ricardo R."/>
        </authorList>
    </citation>
    <scope>NUCLEOTIDE SEQUENCE [LARGE SCALE GENOMIC DNA]</scope>
</reference>
<feature type="region of interest" description="Disordered" evidence="1">
    <location>
        <begin position="66"/>
        <end position="92"/>
    </location>
</feature>
<proteinExistence type="predicted"/>
<evidence type="ECO:0000313" key="3">
    <source>
        <dbReference type="Proteomes" id="UP000249723"/>
    </source>
</evidence>
<gene>
    <name evidence="2" type="ORF">BZ3500_MVSOF-1268-A1-R1_CHR5-2G07839</name>
</gene>
<organism evidence="2 3">
    <name type="scientific">Microbotryum saponariae</name>
    <dbReference type="NCBI Taxonomy" id="289078"/>
    <lineage>
        <taxon>Eukaryota</taxon>
        <taxon>Fungi</taxon>
        <taxon>Dikarya</taxon>
        <taxon>Basidiomycota</taxon>
        <taxon>Pucciniomycotina</taxon>
        <taxon>Microbotryomycetes</taxon>
        <taxon>Microbotryales</taxon>
        <taxon>Microbotryaceae</taxon>
        <taxon>Microbotryum</taxon>
    </lineage>
</organism>
<dbReference type="EMBL" id="FMWP01000018">
    <property type="protein sequence ID" value="SCZ92412.1"/>
    <property type="molecule type" value="Genomic_DNA"/>
</dbReference>
<name>A0A2X0KFW4_9BASI</name>
<keyword evidence="3" id="KW-1185">Reference proteome</keyword>
<evidence type="ECO:0000256" key="1">
    <source>
        <dbReference type="SAM" id="MobiDB-lite"/>
    </source>
</evidence>
<dbReference type="AlphaFoldDB" id="A0A2X0KFW4"/>